<dbReference type="AlphaFoldDB" id="A0A2C5V2C7"/>
<name>A0A2C5V2C7_PSEPU</name>
<dbReference type="RefSeq" id="WP_098963824.1">
    <property type="nucleotide sequence ID" value="NZ_PDKZ01000002.1"/>
</dbReference>
<sequence>MAESIKNISQYSNAGYSNIAPQYQRAYVVGAALEIITARAASSNGVDLTTEFSNLSKYADQIQAALKVE</sequence>
<reference evidence="2" key="1">
    <citation type="submission" date="2017-10" db="EMBL/GenBank/DDBJ databases">
        <title>FDA dAtabase for Regulatory Grade micrObial Sequences (FDA-ARGOS): Supporting development and validation of Infectious Disease Dx tests.</title>
        <authorList>
            <person name="Goldberg B."/>
            <person name="Campos J."/>
            <person name="Tallon L."/>
            <person name="Sadzewicz L."/>
            <person name="Ott S."/>
            <person name="Zhao X."/>
            <person name="Nagaraj S."/>
            <person name="Vavikolanu K."/>
            <person name="Aluvathingal J."/>
            <person name="Nadendla S."/>
            <person name="Geyer C."/>
            <person name="Sichtig H."/>
        </authorList>
    </citation>
    <scope>NUCLEOTIDE SEQUENCE [LARGE SCALE GENOMIC DNA]</scope>
    <source>
        <strain evidence="2">FDAARGOS_376</strain>
    </source>
</reference>
<proteinExistence type="predicted"/>
<evidence type="ECO:0000313" key="1">
    <source>
        <dbReference type="EMBL" id="PHH38709.1"/>
    </source>
</evidence>
<comment type="caution">
    <text evidence="1">The sequence shown here is derived from an EMBL/GenBank/DDBJ whole genome shotgun (WGS) entry which is preliminary data.</text>
</comment>
<evidence type="ECO:0000313" key="2">
    <source>
        <dbReference type="Proteomes" id="UP000222460"/>
    </source>
</evidence>
<dbReference type="EMBL" id="PDKZ01000002">
    <property type="protein sequence ID" value="PHH38709.1"/>
    <property type="molecule type" value="Genomic_DNA"/>
</dbReference>
<accession>A0A2C5V2C7</accession>
<organism evidence="1 2">
    <name type="scientific">Pseudomonas putida</name>
    <name type="common">Arthrobacter siderocapsulatus</name>
    <dbReference type="NCBI Taxonomy" id="303"/>
    <lineage>
        <taxon>Bacteria</taxon>
        <taxon>Pseudomonadati</taxon>
        <taxon>Pseudomonadota</taxon>
        <taxon>Gammaproteobacteria</taxon>
        <taxon>Pseudomonadales</taxon>
        <taxon>Pseudomonadaceae</taxon>
        <taxon>Pseudomonas</taxon>
    </lineage>
</organism>
<protein>
    <submittedName>
        <fullName evidence="1">Uncharacterized protein</fullName>
    </submittedName>
</protein>
<gene>
    <name evidence="1" type="ORF">CRX57_00475</name>
</gene>
<dbReference type="Proteomes" id="UP000222460">
    <property type="component" value="Unassembled WGS sequence"/>
</dbReference>